<keyword evidence="5" id="KW-0472">Membrane</keyword>
<dbReference type="GO" id="GO:0005524">
    <property type="term" value="F:ATP binding"/>
    <property type="evidence" value="ECO:0007669"/>
    <property type="project" value="UniProtKB-KW"/>
</dbReference>
<name>A0A2S2DXP4_9BACT</name>
<proteinExistence type="predicted"/>
<dbReference type="Gene3D" id="2.60.200.40">
    <property type="match status" value="1"/>
</dbReference>
<dbReference type="EMBL" id="CP029346">
    <property type="protein sequence ID" value="AWL09810.1"/>
    <property type="molecule type" value="Genomic_DNA"/>
</dbReference>
<keyword evidence="9" id="KW-1185">Reference proteome</keyword>
<dbReference type="Proteomes" id="UP000245468">
    <property type="component" value="Chromosome"/>
</dbReference>
<gene>
    <name evidence="8" type="ORF">HME7025_01961</name>
</gene>
<sequence length="287" mass="32713">MGLEVQHIAFLINPFCSKRTKLYAHWVEDQTKLHAKGALKLTMFFKDWPSSLQAFSQVWVLGGDGTYNFFANAYPNCQIPVAFFKGGTGNDFYWKLYGNVTREEHLGIILRAKSQAVDAGMCNGQLFLNGVGMGLEGEVLKSMNAIRAIGGLIGYFLAAIPQLFLFKSFRIRMCLETEWIERQVFLCMVFNSSRAGGGFHFVPHASIWDNQLDVLLCEPLSIFKRIWYLPKIQQGKHEHISFLHFQQAKQITIQADRELKAQIDGELIVSEKFEFHVLPSHFMVIVP</sequence>
<keyword evidence="5" id="KW-1133">Transmembrane helix</keyword>
<dbReference type="GO" id="GO:0004143">
    <property type="term" value="F:ATP-dependent diacylglycerol kinase activity"/>
    <property type="evidence" value="ECO:0007669"/>
    <property type="project" value="UniProtKB-EC"/>
</dbReference>
<evidence type="ECO:0000313" key="9">
    <source>
        <dbReference type="Proteomes" id="UP000245468"/>
    </source>
</evidence>
<dbReference type="InterPro" id="IPR045540">
    <property type="entry name" value="YegS/DAGK_C"/>
</dbReference>
<dbReference type="Gene3D" id="3.40.50.10330">
    <property type="entry name" value="Probable inorganic polyphosphate/atp-NAD kinase, domain 1"/>
    <property type="match status" value="1"/>
</dbReference>
<evidence type="ECO:0000259" key="6">
    <source>
        <dbReference type="Pfam" id="PF00781"/>
    </source>
</evidence>
<keyword evidence="2" id="KW-0547">Nucleotide-binding</keyword>
<evidence type="ECO:0000256" key="3">
    <source>
        <dbReference type="ARBA" id="ARBA00022777"/>
    </source>
</evidence>
<dbReference type="InterPro" id="IPR050187">
    <property type="entry name" value="Lipid_Phosphate_FormReg"/>
</dbReference>
<dbReference type="PANTHER" id="PTHR12358">
    <property type="entry name" value="SPHINGOSINE KINASE"/>
    <property type="match status" value="1"/>
</dbReference>
<protein>
    <submittedName>
        <fullName evidence="8">Diacylglycerol kinase (ATP)</fullName>
        <ecNumber evidence="8">2.7.1.107</ecNumber>
    </submittedName>
</protein>
<evidence type="ECO:0000259" key="7">
    <source>
        <dbReference type="Pfam" id="PF19279"/>
    </source>
</evidence>
<dbReference type="AlphaFoldDB" id="A0A2S2DXP4"/>
<evidence type="ECO:0000256" key="1">
    <source>
        <dbReference type="ARBA" id="ARBA00022679"/>
    </source>
</evidence>
<dbReference type="InterPro" id="IPR017438">
    <property type="entry name" value="ATP-NAD_kinase_N"/>
</dbReference>
<keyword evidence="1 8" id="KW-0808">Transferase</keyword>
<evidence type="ECO:0000256" key="5">
    <source>
        <dbReference type="SAM" id="Phobius"/>
    </source>
</evidence>
<dbReference type="Pfam" id="PF19279">
    <property type="entry name" value="YegS_C"/>
    <property type="match status" value="1"/>
</dbReference>
<dbReference type="PANTHER" id="PTHR12358:SF54">
    <property type="entry name" value="SPHINGOSINE KINASE RELATED PROTEIN"/>
    <property type="match status" value="1"/>
</dbReference>
<dbReference type="Pfam" id="PF00781">
    <property type="entry name" value="DAGK_cat"/>
    <property type="match status" value="1"/>
</dbReference>
<evidence type="ECO:0000313" key="8">
    <source>
        <dbReference type="EMBL" id="AWL09810.1"/>
    </source>
</evidence>
<evidence type="ECO:0000256" key="2">
    <source>
        <dbReference type="ARBA" id="ARBA00022741"/>
    </source>
</evidence>
<evidence type="ECO:0000256" key="4">
    <source>
        <dbReference type="ARBA" id="ARBA00022840"/>
    </source>
</evidence>
<dbReference type="EC" id="2.7.1.107" evidence="8"/>
<dbReference type="InterPro" id="IPR016064">
    <property type="entry name" value="NAD/diacylglycerol_kinase_sf"/>
</dbReference>
<accession>A0A2S2DXP4</accession>
<keyword evidence="4" id="KW-0067">ATP-binding</keyword>
<reference evidence="9" key="1">
    <citation type="submission" date="2018-05" db="EMBL/GenBank/DDBJ databases">
        <title>Pseudarcicella sp. HME7025 Genome sequencing and assembly.</title>
        <authorList>
            <person name="Kim H."/>
            <person name="Kang H."/>
            <person name="Joh K."/>
        </authorList>
    </citation>
    <scope>NUCLEOTIDE SEQUENCE [LARGE SCALE GENOMIC DNA]</scope>
    <source>
        <strain evidence="9">HME7025</strain>
    </source>
</reference>
<organism evidence="8 9">
    <name type="scientific">Aquirufa nivalisilvae</name>
    <dbReference type="NCBI Taxonomy" id="2516557"/>
    <lineage>
        <taxon>Bacteria</taxon>
        <taxon>Pseudomonadati</taxon>
        <taxon>Bacteroidota</taxon>
        <taxon>Cytophagia</taxon>
        <taxon>Cytophagales</taxon>
        <taxon>Flectobacillaceae</taxon>
        <taxon>Aquirufa</taxon>
    </lineage>
</organism>
<feature type="domain" description="DAGKc" evidence="6">
    <location>
        <begin position="54"/>
        <end position="121"/>
    </location>
</feature>
<feature type="domain" description="YegS/DAGK C-terminal" evidence="7">
    <location>
        <begin position="131"/>
        <end position="285"/>
    </location>
</feature>
<dbReference type="InterPro" id="IPR001206">
    <property type="entry name" value="Diacylglycerol_kinase_cat_dom"/>
</dbReference>
<dbReference type="SUPFAM" id="SSF111331">
    <property type="entry name" value="NAD kinase/diacylglycerol kinase-like"/>
    <property type="match status" value="1"/>
</dbReference>
<keyword evidence="5" id="KW-0812">Transmembrane</keyword>
<dbReference type="KEGG" id="psez:HME7025_01961"/>
<feature type="transmembrane region" description="Helical" evidence="5">
    <location>
        <begin position="145"/>
        <end position="166"/>
    </location>
</feature>
<keyword evidence="3 8" id="KW-0418">Kinase</keyword>